<keyword evidence="4" id="KW-1185">Reference proteome</keyword>
<proteinExistence type="predicted"/>
<dbReference type="GO" id="GO:0008410">
    <property type="term" value="F:CoA-transferase activity"/>
    <property type="evidence" value="ECO:0007669"/>
    <property type="project" value="TreeGrafter"/>
</dbReference>
<name>A0A840BF68_9RHOO</name>
<dbReference type="RefSeq" id="WP_183631738.1">
    <property type="nucleotide sequence ID" value="NZ_BAABLE010000011.1"/>
</dbReference>
<dbReference type="Proteomes" id="UP000561045">
    <property type="component" value="Unassembled WGS sequence"/>
</dbReference>
<organism evidence="3 4">
    <name type="scientific">Niveibacterium umoris</name>
    <dbReference type="NCBI Taxonomy" id="1193620"/>
    <lineage>
        <taxon>Bacteria</taxon>
        <taxon>Pseudomonadati</taxon>
        <taxon>Pseudomonadota</taxon>
        <taxon>Betaproteobacteria</taxon>
        <taxon>Rhodocyclales</taxon>
        <taxon>Rhodocyclaceae</taxon>
        <taxon>Niveibacterium</taxon>
    </lineage>
</organism>
<dbReference type="Gene3D" id="3.40.50.10540">
    <property type="entry name" value="Crotonobetainyl-coa:carnitine coa-transferase, domain 1"/>
    <property type="match status" value="1"/>
</dbReference>
<comment type="caution">
    <text evidence="3">The sequence shown here is derived from an EMBL/GenBank/DDBJ whole genome shotgun (WGS) entry which is preliminary data.</text>
</comment>
<dbReference type="Gene3D" id="3.30.1540.10">
    <property type="entry name" value="formyl-coa transferase, domain 3"/>
    <property type="match status" value="1"/>
</dbReference>
<dbReference type="InterPro" id="IPR044855">
    <property type="entry name" value="CoA-Trfase_III_dom3_sf"/>
</dbReference>
<sequence>MWETSDIKPAVAPRKASRKKLAERGVPQPVAHGALSHIRVLDLSRVLAGPWATQLLGDLGAEVIKIERPGHGDDTRTYGPPWVKDEAGEETGLSAYYSCANRNKESITIDFTRPAGQALVRQLAEQSDVLVENFKVGTLARYGLDYATLAKINPRLIYCSITGFGQDGPYAERSGYDFLIQGMGGLMSITGAPNGTPTKVGVALTDVMTGLYASNAILAALAWRERSGEGQHIDLGMLDVQIAALANQASNYLATGVAPPRIGNAHPNIVPYDACPTADGHMILAVGNDAQFARFCMEAGTDWLADSRFGTNAARVKHRDILIPLVHEVTRTRSTAEWVSALEAAGVPCGPINDICQVFDDPHVRHRGMRVEIPHPQTGTVPVVRNPIRMSKTPATYRRPPPGLGSDTRELLERLLGKEADAIDALSRDRVI</sequence>
<evidence type="ECO:0000313" key="4">
    <source>
        <dbReference type="Proteomes" id="UP000561045"/>
    </source>
</evidence>
<dbReference type="SUPFAM" id="SSF89796">
    <property type="entry name" value="CoA-transferase family III (CaiB/BaiF)"/>
    <property type="match status" value="1"/>
</dbReference>
<evidence type="ECO:0000256" key="1">
    <source>
        <dbReference type="ARBA" id="ARBA00022679"/>
    </source>
</evidence>
<protein>
    <submittedName>
        <fullName evidence="3">Crotonobetainyl-CoA:carnitine CoA-transferase CaiB-like acyl-CoA transferase</fullName>
    </submittedName>
</protein>
<dbReference type="InterPro" id="IPR050483">
    <property type="entry name" value="CoA-transferase_III_domain"/>
</dbReference>
<dbReference type="InterPro" id="IPR003673">
    <property type="entry name" value="CoA-Trfase_fam_III"/>
</dbReference>
<keyword evidence="1 3" id="KW-0808">Transferase</keyword>
<evidence type="ECO:0000256" key="2">
    <source>
        <dbReference type="SAM" id="MobiDB-lite"/>
    </source>
</evidence>
<dbReference type="PANTHER" id="PTHR48207:SF3">
    <property type="entry name" value="SUCCINATE--HYDROXYMETHYLGLUTARATE COA-TRANSFERASE"/>
    <property type="match status" value="1"/>
</dbReference>
<dbReference type="Pfam" id="PF02515">
    <property type="entry name" value="CoA_transf_3"/>
    <property type="match status" value="1"/>
</dbReference>
<dbReference type="EMBL" id="JACIET010000001">
    <property type="protein sequence ID" value="MBB4011313.1"/>
    <property type="molecule type" value="Genomic_DNA"/>
</dbReference>
<dbReference type="AlphaFoldDB" id="A0A840BF68"/>
<reference evidence="3 4" key="1">
    <citation type="submission" date="2020-08" db="EMBL/GenBank/DDBJ databases">
        <title>Genomic Encyclopedia of Type Strains, Phase IV (KMG-IV): sequencing the most valuable type-strain genomes for metagenomic binning, comparative biology and taxonomic classification.</title>
        <authorList>
            <person name="Goeker M."/>
        </authorList>
    </citation>
    <scope>NUCLEOTIDE SEQUENCE [LARGE SCALE GENOMIC DNA]</scope>
    <source>
        <strain evidence="3 4">DSM 106739</strain>
    </source>
</reference>
<dbReference type="PANTHER" id="PTHR48207">
    <property type="entry name" value="SUCCINATE--HYDROXYMETHYLGLUTARATE COA-TRANSFERASE"/>
    <property type="match status" value="1"/>
</dbReference>
<gene>
    <name evidence="3" type="ORF">GGR36_000621</name>
</gene>
<evidence type="ECO:0000313" key="3">
    <source>
        <dbReference type="EMBL" id="MBB4011313.1"/>
    </source>
</evidence>
<accession>A0A840BF68</accession>
<dbReference type="InterPro" id="IPR023606">
    <property type="entry name" value="CoA-Trfase_III_dom_1_sf"/>
</dbReference>
<feature type="region of interest" description="Disordered" evidence="2">
    <location>
        <begin position="1"/>
        <end position="25"/>
    </location>
</feature>